<feature type="transmembrane region" description="Helical" evidence="1">
    <location>
        <begin position="51"/>
        <end position="74"/>
    </location>
</feature>
<name>A0A382KKC0_9ZZZZ</name>
<evidence type="ECO:0000256" key="1">
    <source>
        <dbReference type="SAM" id="Phobius"/>
    </source>
</evidence>
<proteinExistence type="predicted"/>
<keyword evidence="1" id="KW-0812">Transmembrane</keyword>
<keyword evidence="1" id="KW-1133">Transmembrane helix</keyword>
<evidence type="ECO:0000313" key="2">
    <source>
        <dbReference type="EMBL" id="SVC23141.1"/>
    </source>
</evidence>
<gene>
    <name evidence="2" type="ORF">METZ01_LOCUS275995</name>
</gene>
<dbReference type="AlphaFoldDB" id="A0A382KKC0"/>
<feature type="non-terminal residue" evidence="2">
    <location>
        <position position="1"/>
    </location>
</feature>
<feature type="transmembrane region" description="Helical" evidence="1">
    <location>
        <begin position="12"/>
        <end position="31"/>
    </location>
</feature>
<keyword evidence="1" id="KW-0472">Membrane</keyword>
<sequence>SVISPEPILFKLMGSTLILAGIVIAATGQYWQKSLTSFLTAPHWSEQLVLWLPYWPFEPFYSLTIIGIGTLLLTQTINDTPHSKAKAISYE</sequence>
<organism evidence="2">
    <name type="scientific">marine metagenome</name>
    <dbReference type="NCBI Taxonomy" id="408172"/>
    <lineage>
        <taxon>unclassified sequences</taxon>
        <taxon>metagenomes</taxon>
        <taxon>ecological metagenomes</taxon>
    </lineage>
</organism>
<protein>
    <submittedName>
        <fullName evidence="2">Uncharacterized protein</fullName>
    </submittedName>
</protein>
<dbReference type="EMBL" id="UINC01080317">
    <property type="protein sequence ID" value="SVC23141.1"/>
    <property type="molecule type" value="Genomic_DNA"/>
</dbReference>
<reference evidence="2" key="1">
    <citation type="submission" date="2018-05" db="EMBL/GenBank/DDBJ databases">
        <authorList>
            <person name="Lanie J.A."/>
            <person name="Ng W.-L."/>
            <person name="Kazmierczak K.M."/>
            <person name="Andrzejewski T.M."/>
            <person name="Davidsen T.M."/>
            <person name="Wayne K.J."/>
            <person name="Tettelin H."/>
            <person name="Glass J.I."/>
            <person name="Rusch D."/>
            <person name="Podicherti R."/>
            <person name="Tsui H.-C.T."/>
            <person name="Winkler M.E."/>
        </authorList>
    </citation>
    <scope>NUCLEOTIDE SEQUENCE</scope>
</reference>
<accession>A0A382KKC0</accession>